<evidence type="ECO:0000313" key="2">
    <source>
        <dbReference type="EMBL" id="AGJ63484.1"/>
    </source>
</evidence>
<dbReference type="SUPFAM" id="SSF89447">
    <property type="entry name" value="AbrB/MazE/MraZ-like"/>
    <property type="match status" value="1"/>
</dbReference>
<dbReference type="EMBL" id="CP003928">
    <property type="protein sequence ID" value="AGJ63484.1"/>
    <property type="molecule type" value="Genomic_DNA"/>
</dbReference>
<dbReference type="InterPro" id="IPR037914">
    <property type="entry name" value="SpoVT-AbrB_sf"/>
</dbReference>
<dbReference type="HOGENOM" id="CLU_181234_0_0_2"/>
<dbReference type="Pfam" id="PF04014">
    <property type="entry name" value="MazE_antitoxin"/>
    <property type="match status" value="1"/>
</dbReference>
<proteinExistence type="predicted"/>
<dbReference type="InterPro" id="IPR007159">
    <property type="entry name" value="SpoVT-AbrB_dom"/>
</dbReference>
<feature type="domain" description="SpoVT-AbrB" evidence="1">
    <location>
        <begin position="24"/>
        <end position="69"/>
    </location>
</feature>
<dbReference type="Gene3D" id="2.10.260.10">
    <property type="match status" value="1"/>
</dbReference>
<dbReference type="KEGG" id="sic:SiL_2041"/>
<dbReference type="PROSITE" id="PS51740">
    <property type="entry name" value="SPOVT_ABRB"/>
    <property type="match status" value="1"/>
</dbReference>
<dbReference type="NCBIfam" id="TIGR01439">
    <property type="entry name" value="lp_hng_hel_AbrB"/>
    <property type="match status" value="1"/>
</dbReference>
<reference evidence="2 3" key="1">
    <citation type="journal article" date="2013" name="Open Biol.">
        <title>Genomics and genetics of Sulfolobus islandicus LAL14/1, a model hyperthermophilic archaeon.</title>
        <authorList>
            <person name="Jaubert C."/>
            <person name="Danioux C."/>
            <person name="Oberto J."/>
            <person name="Cortez D."/>
            <person name="Bize A."/>
            <person name="Krupovic M."/>
            <person name="She Q."/>
            <person name="Forterre P."/>
            <person name="Prangishvili D."/>
            <person name="Sezonov G."/>
        </authorList>
    </citation>
    <scope>NUCLEOTIDE SEQUENCE [LARGE SCALE GENOMIC DNA]</scope>
    <source>
        <strain evidence="2">LAL14/1</strain>
    </source>
</reference>
<organism>
    <name type="scientific">Saccharolobus islandicus LAL14/1</name>
    <dbReference type="NCBI Taxonomy" id="1241935"/>
    <lineage>
        <taxon>Archaea</taxon>
        <taxon>Thermoproteota</taxon>
        <taxon>Thermoprotei</taxon>
        <taxon>Sulfolobales</taxon>
        <taxon>Sulfolobaceae</taxon>
        <taxon>Saccharolobus</taxon>
    </lineage>
</organism>
<dbReference type="AlphaFoldDB" id="M9U911"/>
<name>M9U911_SACIS</name>
<dbReference type="SMART" id="SM00966">
    <property type="entry name" value="SpoVT_AbrB"/>
    <property type="match status" value="1"/>
</dbReference>
<sequence length="107" mass="12264">MTAFLPLIMIEQFKYLRALLYYCMPETVVTRKYQVTIPKEVREALGIKMGDKLIVKVEDGKIIMEPVRAQDALKRLSTLADRYLGGPRAIDAVKLVEESIERETGIY</sequence>
<dbReference type="Proteomes" id="UP000013006">
    <property type="component" value="Chromosome"/>
</dbReference>
<protein>
    <submittedName>
        <fullName evidence="2">VapB-like protein</fullName>
    </submittedName>
</protein>
<dbReference type="PANTHER" id="PTHR34860">
    <property type="entry name" value="REPRESSOR-LIKE PROTEIN SSO7C3"/>
    <property type="match status" value="1"/>
</dbReference>
<evidence type="ECO:0000259" key="1">
    <source>
        <dbReference type="PROSITE" id="PS51740"/>
    </source>
</evidence>
<dbReference type="InterPro" id="IPR052975">
    <property type="entry name" value="Repressor-like_regulatory"/>
</dbReference>
<evidence type="ECO:0000313" key="3">
    <source>
        <dbReference type="Proteomes" id="UP000013006"/>
    </source>
</evidence>
<dbReference type="GO" id="GO:0003677">
    <property type="term" value="F:DNA binding"/>
    <property type="evidence" value="ECO:0007669"/>
    <property type="project" value="InterPro"/>
</dbReference>
<dbReference type="PANTHER" id="PTHR34860:SF6">
    <property type="entry name" value="REPRESSOR-LIKE PROTEIN SSO7C3"/>
    <property type="match status" value="1"/>
</dbReference>
<accession>M9U911</accession>
<gene>
    <name evidence="2" type="ORF">SiL_2041</name>
</gene>